<dbReference type="Pfam" id="PF11944">
    <property type="entry name" value="DUF3461"/>
    <property type="match status" value="1"/>
</dbReference>
<evidence type="ECO:0000313" key="2">
    <source>
        <dbReference type="Proteomes" id="UP000282818"/>
    </source>
</evidence>
<accession>A0A437QE42</accession>
<dbReference type="Proteomes" id="UP000282818">
    <property type="component" value="Unassembled WGS sequence"/>
</dbReference>
<dbReference type="InterPro" id="IPR020911">
    <property type="entry name" value="UPF0325"/>
</dbReference>
<dbReference type="AlphaFoldDB" id="A0A437QE42"/>
<keyword evidence="2" id="KW-1185">Reference proteome</keyword>
<dbReference type="EMBL" id="SACQ01000001">
    <property type="protein sequence ID" value="RVU32766.1"/>
    <property type="molecule type" value="Genomic_DNA"/>
</dbReference>
<sequence>MPDFPNLAAMGLTDSTRISHYRLAEKESETTLKIYLNDEENLPHQESHSYTFQHNTDAHSVQLPKILSELDTLTLAGSSEDKQQLLIDELEKLEQVMSAKISELKDDLKRIA</sequence>
<gene>
    <name evidence="1" type="ORF">EOE65_03665</name>
</gene>
<comment type="caution">
    <text evidence="1">The sequence shown here is derived from an EMBL/GenBank/DDBJ whole genome shotgun (WGS) entry which is preliminary data.</text>
</comment>
<name>A0A437QE42_9GAMM</name>
<proteinExistence type="predicted"/>
<dbReference type="RefSeq" id="WP_127692934.1">
    <property type="nucleotide sequence ID" value="NZ_SACQ01000001.1"/>
</dbReference>
<organism evidence="1 2">
    <name type="scientific">Neptunomonas marina</name>
    <dbReference type="NCBI Taxonomy" id="1815562"/>
    <lineage>
        <taxon>Bacteria</taxon>
        <taxon>Pseudomonadati</taxon>
        <taxon>Pseudomonadota</taxon>
        <taxon>Gammaproteobacteria</taxon>
        <taxon>Oceanospirillales</taxon>
        <taxon>Oceanospirillaceae</taxon>
        <taxon>Neptunomonas</taxon>
    </lineage>
</organism>
<evidence type="ECO:0000313" key="1">
    <source>
        <dbReference type="EMBL" id="RVU32766.1"/>
    </source>
</evidence>
<reference evidence="1 2" key="1">
    <citation type="submission" date="2019-01" db="EMBL/GenBank/DDBJ databases">
        <authorList>
            <person name="Chen W.-M."/>
        </authorList>
    </citation>
    <scope>NUCLEOTIDE SEQUENCE [LARGE SCALE GENOMIC DNA]</scope>
    <source>
        <strain evidence="1 2">HPM-16</strain>
    </source>
</reference>
<protein>
    <submittedName>
        <fullName evidence="1">DUF3461 family protein</fullName>
    </submittedName>
</protein>